<comment type="caution">
    <text evidence="8">The sequence shown here is derived from an EMBL/GenBank/DDBJ whole genome shotgun (WGS) entry which is preliminary data.</text>
</comment>
<evidence type="ECO:0000313" key="8">
    <source>
        <dbReference type="EMBL" id="GAA1991305.1"/>
    </source>
</evidence>
<feature type="domain" description="Protein kinase" evidence="7">
    <location>
        <begin position="15"/>
        <end position="281"/>
    </location>
</feature>
<evidence type="ECO:0000256" key="5">
    <source>
        <dbReference type="PROSITE-ProRule" id="PRU10141"/>
    </source>
</evidence>
<dbReference type="CDD" id="cd14014">
    <property type="entry name" value="STKc_PknB_like"/>
    <property type="match status" value="1"/>
</dbReference>
<dbReference type="InterPro" id="IPR007210">
    <property type="entry name" value="ABC_Gly_betaine_transp_sub-bd"/>
</dbReference>
<dbReference type="Gene3D" id="1.10.510.10">
    <property type="entry name" value="Transferase(Phosphotransferase) domain 1"/>
    <property type="match status" value="1"/>
</dbReference>
<dbReference type="InterPro" id="IPR008271">
    <property type="entry name" value="Ser/Thr_kinase_AS"/>
</dbReference>
<evidence type="ECO:0000313" key="9">
    <source>
        <dbReference type="Proteomes" id="UP001499854"/>
    </source>
</evidence>
<evidence type="ECO:0000256" key="6">
    <source>
        <dbReference type="SAM" id="MobiDB-lite"/>
    </source>
</evidence>
<keyword evidence="1" id="KW-0808">Transferase</keyword>
<feature type="compositionally biased region" description="Low complexity" evidence="6">
    <location>
        <begin position="355"/>
        <end position="384"/>
    </location>
</feature>
<keyword evidence="4 5" id="KW-0067">ATP-binding</keyword>
<feature type="binding site" evidence="5">
    <location>
        <position position="43"/>
    </location>
    <ligand>
        <name>ATP</name>
        <dbReference type="ChEBI" id="CHEBI:30616"/>
    </ligand>
</feature>
<feature type="compositionally biased region" description="Polar residues" evidence="6">
    <location>
        <begin position="339"/>
        <end position="353"/>
    </location>
</feature>
<accession>A0ABP5E8T3</accession>
<keyword evidence="3" id="KW-0418">Kinase</keyword>
<evidence type="ECO:0000256" key="3">
    <source>
        <dbReference type="ARBA" id="ARBA00022777"/>
    </source>
</evidence>
<name>A0ABP5E8T3_9ACTN</name>
<dbReference type="Proteomes" id="UP001499854">
    <property type="component" value="Unassembled WGS sequence"/>
</dbReference>
<evidence type="ECO:0000256" key="4">
    <source>
        <dbReference type="ARBA" id="ARBA00022840"/>
    </source>
</evidence>
<reference evidence="9" key="1">
    <citation type="journal article" date="2019" name="Int. J. Syst. Evol. Microbiol.">
        <title>The Global Catalogue of Microorganisms (GCM) 10K type strain sequencing project: providing services to taxonomists for standard genome sequencing and annotation.</title>
        <authorList>
            <consortium name="The Broad Institute Genomics Platform"/>
            <consortium name="The Broad Institute Genome Sequencing Center for Infectious Disease"/>
            <person name="Wu L."/>
            <person name="Ma J."/>
        </authorList>
    </citation>
    <scope>NUCLEOTIDE SEQUENCE [LARGE SCALE GENOMIC DNA]</scope>
    <source>
        <strain evidence="9">JCM 16013</strain>
    </source>
</reference>
<dbReference type="InterPro" id="IPR017441">
    <property type="entry name" value="Protein_kinase_ATP_BS"/>
</dbReference>
<dbReference type="SUPFAM" id="SSF56112">
    <property type="entry name" value="Protein kinase-like (PK-like)"/>
    <property type="match status" value="1"/>
</dbReference>
<dbReference type="InterPro" id="IPR011009">
    <property type="entry name" value="Kinase-like_dom_sf"/>
</dbReference>
<dbReference type="Pfam" id="PF04069">
    <property type="entry name" value="OpuAC"/>
    <property type="match status" value="1"/>
</dbReference>
<evidence type="ECO:0000259" key="7">
    <source>
        <dbReference type="PROSITE" id="PS50011"/>
    </source>
</evidence>
<dbReference type="CDD" id="cd13606">
    <property type="entry name" value="PBP2_ProX_like"/>
    <property type="match status" value="1"/>
</dbReference>
<dbReference type="PROSITE" id="PS00108">
    <property type="entry name" value="PROTEIN_KINASE_ST"/>
    <property type="match status" value="1"/>
</dbReference>
<dbReference type="Gene3D" id="3.40.190.120">
    <property type="entry name" value="Osmoprotection protein (prox), domain 2"/>
    <property type="match status" value="1"/>
</dbReference>
<protein>
    <recommendedName>
        <fullName evidence="7">Protein kinase domain-containing protein</fullName>
    </recommendedName>
</protein>
<dbReference type="Gene3D" id="3.30.200.20">
    <property type="entry name" value="Phosphorylase Kinase, domain 1"/>
    <property type="match status" value="1"/>
</dbReference>
<dbReference type="EMBL" id="BAAAQM010000045">
    <property type="protein sequence ID" value="GAA1991305.1"/>
    <property type="molecule type" value="Genomic_DNA"/>
</dbReference>
<dbReference type="PROSITE" id="PS50011">
    <property type="entry name" value="PROTEIN_KINASE_DOM"/>
    <property type="match status" value="1"/>
</dbReference>
<dbReference type="PANTHER" id="PTHR43289:SF34">
    <property type="entry name" value="SERINE_THREONINE-PROTEIN KINASE YBDM-RELATED"/>
    <property type="match status" value="1"/>
</dbReference>
<keyword evidence="2 5" id="KW-0547">Nucleotide-binding</keyword>
<dbReference type="PROSITE" id="PS00107">
    <property type="entry name" value="PROTEIN_KINASE_ATP"/>
    <property type="match status" value="1"/>
</dbReference>
<dbReference type="RefSeq" id="WP_344660840.1">
    <property type="nucleotide sequence ID" value="NZ_BAAAQM010000045.1"/>
</dbReference>
<dbReference type="InterPro" id="IPR000719">
    <property type="entry name" value="Prot_kinase_dom"/>
</dbReference>
<evidence type="ECO:0000256" key="1">
    <source>
        <dbReference type="ARBA" id="ARBA00022679"/>
    </source>
</evidence>
<dbReference type="SUPFAM" id="SSF53850">
    <property type="entry name" value="Periplasmic binding protein-like II"/>
    <property type="match status" value="1"/>
</dbReference>
<proteinExistence type="predicted"/>
<keyword evidence="9" id="KW-1185">Reference proteome</keyword>
<dbReference type="Gene3D" id="3.40.190.10">
    <property type="entry name" value="Periplasmic binding protein-like II"/>
    <property type="match status" value="1"/>
</dbReference>
<sequence length="645" mass="66258">MDPLTGDDPRRVGRYEVLGRIGAGGMGRVYLGRSGSGRLVAIKVIHRDLVSSGEFRVRFGREIAAMRAVGGFYTAAVVDADANAEQPWLATEYVAGPPLDQVVREQGPVAGEQLRLLAMGLAEALGAIHAAGLVHRDFKPSNVLLAADGPRVIDFGIARAFDATQLTSAQHVIGTPGFMAPEQLRDGIVTAAADVFCLGLTLAYAATGRLPFGTGGMIELSFRVVNNEPDLEGVPAALRRIIERCLAKDPAERPVIQQVLEALSGAGGEGGPAAVTQEAYLPPLALPGNGTGPTGNRRIVPLAVSSVAALAIAAGIGTWYLGDGKSSASGGAAGADSATHSTPPTTVTQSSAGQLPATLSTSSGATTPATPTSPTSTAPPTVTVGSLNFPENNVLAEIYAQALTAKGIKVTRKFNLGSREVAYTALQGGTVNVVPEYNGALLSYVEKDATENTKGPIDAALALHLPAGLEILDPSPAEDNDTLVVTSATAARYNLTSVSDLTRVAGDLTLGAAPEFQDRQQGLPGLAAAYGLKFKSFKALDAAGPTSVAALRDGTVQVVDLYSTDPSIVTNKFVTLTDDQSALGAQNVIPLVDKAGLPQAGVDALNAVSAKLTTAVLRQLMEQVMVEKKSPADAAHAWLASAGLG</sequence>
<gene>
    <name evidence="8" type="ORF">GCM10009838_63490</name>
</gene>
<dbReference type="PANTHER" id="PTHR43289">
    <property type="entry name" value="MITOGEN-ACTIVATED PROTEIN KINASE KINASE KINASE 20-RELATED"/>
    <property type="match status" value="1"/>
</dbReference>
<feature type="region of interest" description="Disordered" evidence="6">
    <location>
        <begin position="330"/>
        <end position="384"/>
    </location>
</feature>
<dbReference type="Pfam" id="PF00069">
    <property type="entry name" value="Pkinase"/>
    <property type="match status" value="1"/>
</dbReference>
<organism evidence="8 9">
    <name type="scientific">Catenulispora subtropica</name>
    <dbReference type="NCBI Taxonomy" id="450798"/>
    <lineage>
        <taxon>Bacteria</taxon>
        <taxon>Bacillati</taxon>
        <taxon>Actinomycetota</taxon>
        <taxon>Actinomycetes</taxon>
        <taxon>Catenulisporales</taxon>
        <taxon>Catenulisporaceae</taxon>
        <taxon>Catenulispora</taxon>
    </lineage>
</organism>
<evidence type="ECO:0000256" key="2">
    <source>
        <dbReference type="ARBA" id="ARBA00022741"/>
    </source>
</evidence>